<feature type="transmembrane region" description="Helical" evidence="6">
    <location>
        <begin position="150"/>
        <end position="173"/>
    </location>
</feature>
<comment type="subcellular location">
    <subcellularLocation>
        <location evidence="1">Cell membrane</location>
        <topology evidence="1">Multi-pass membrane protein</topology>
    </subcellularLocation>
</comment>
<proteinExistence type="predicted"/>
<gene>
    <name evidence="7" type="ORF">H8792_006245</name>
</gene>
<feature type="transmembrane region" description="Helical" evidence="6">
    <location>
        <begin position="82"/>
        <end position="105"/>
    </location>
</feature>
<evidence type="ECO:0000256" key="2">
    <source>
        <dbReference type="ARBA" id="ARBA00022475"/>
    </source>
</evidence>
<keyword evidence="4 6" id="KW-1133">Transmembrane helix</keyword>
<dbReference type="CDD" id="cd13128">
    <property type="entry name" value="MATE_Wzx_like"/>
    <property type="match status" value="1"/>
</dbReference>
<dbReference type="Proteomes" id="UP001193680">
    <property type="component" value="Unassembled WGS sequence"/>
</dbReference>
<evidence type="ECO:0000313" key="8">
    <source>
        <dbReference type="Proteomes" id="UP001193680"/>
    </source>
</evidence>
<keyword evidence="5 6" id="KW-0472">Membrane</keyword>
<accession>A0ABS0BX18</accession>
<dbReference type="PANTHER" id="PTHR30250:SF11">
    <property type="entry name" value="O-ANTIGEN TRANSPORTER-RELATED"/>
    <property type="match status" value="1"/>
</dbReference>
<dbReference type="PANTHER" id="PTHR30250">
    <property type="entry name" value="PST FAMILY PREDICTED COLANIC ACID TRANSPORTER"/>
    <property type="match status" value="1"/>
</dbReference>
<feature type="transmembrane region" description="Helical" evidence="6">
    <location>
        <begin position="295"/>
        <end position="317"/>
    </location>
</feature>
<name>A0ABS0BX18_9GAMM</name>
<dbReference type="Pfam" id="PF01943">
    <property type="entry name" value="Polysacc_synt"/>
    <property type="match status" value="1"/>
</dbReference>
<evidence type="ECO:0000313" key="7">
    <source>
        <dbReference type="EMBL" id="MBF6057939.1"/>
    </source>
</evidence>
<dbReference type="InterPro" id="IPR050833">
    <property type="entry name" value="Poly_Biosynth_Transport"/>
</dbReference>
<dbReference type="EMBL" id="JACBGI020000009">
    <property type="protein sequence ID" value="MBF6057939.1"/>
    <property type="molecule type" value="Genomic_DNA"/>
</dbReference>
<evidence type="ECO:0000256" key="4">
    <source>
        <dbReference type="ARBA" id="ARBA00022989"/>
    </source>
</evidence>
<evidence type="ECO:0000256" key="3">
    <source>
        <dbReference type="ARBA" id="ARBA00022692"/>
    </source>
</evidence>
<feature type="transmembrane region" description="Helical" evidence="6">
    <location>
        <begin position="40"/>
        <end position="61"/>
    </location>
</feature>
<dbReference type="InterPro" id="IPR002797">
    <property type="entry name" value="Polysacc_synth"/>
</dbReference>
<feature type="transmembrane region" description="Helical" evidence="6">
    <location>
        <begin position="368"/>
        <end position="384"/>
    </location>
</feature>
<comment type="caution">
    <text evidence="7">The sequence shown here is derived from an EMBL/GenBank/DDBJ whole genome shotgun (WGS) entry which is preliminary data.</text>
</comment>
<evidence type="ECO:0000256" key="1">
    <source>
        <dbReference type="ARBA" id="ARBA00004651"/>
    </source>
</evidence>
<keyword evidence="8" id="KW-1185">Reference proteome</keyword>
<organism evidence="7 8">
    <name type="scientific">Thiomicrorhabdus heinhorstiae</name>
    <dbReference type="NCBI Taxonomy" id="2748010"/>
    <lineage>
        <taxon>Bacteria</taxon>
        <taxon>Pseudomonadati</taxon>
        <taxon>Pseudomonadota</taxon>
        <taxon>Gammaproteobacteria</taxon>
        <taxon>Thiotrichales</taxon>
        <taxon>Piscirickettsiaceae</taxon>
        <taxon>Thiomicrorhabdus</taxon>
    </lineage>
</organism>
<evidence type="ECO:0000256" key="6">
    <source>
        <dbReference type="SAM" id="Phobius"/>
    </source>
</evidence>
<sequence length="434" mass="48259">MTLKELLGKGIWTLVVRSLGAGLLFLSTLIFARFLGTEDFGLYSLALTIVTIMAVFTRVGLDNVLLKQVAAHLPDKPHVSSGYVFSSLKLTFYVGVFFTILIVVTSDLFAEYVFNKPEFSLPLRLFALSIFPMSIVFVMGEAFKGYGHPIFATALQSVLPPSVTLVIVGYLWFIDFLSLNLVIVSVVAGFLVSCIYFIYRWFLKIRFEQLERIRFVSLIQEGWPMLLISSGALVMAWSDVVILGIFSTSEEVGIYSAASRTVLVTSLILIAINSLTAPRYARFYKENNLQAIADLAHISSVILLAVVLLPTIVLFFFPEWVMGWFGSGYVSGSEMLMILAVGQMINVAFGSVGYLLSMTGKETKMRDIMLIAALINIVLSVLLVQKYDALGVSIATTVSVILWNTWAMIEVKRHLGFWTFNPVAIFSFNKKRSV</sequence>
<feature type="transmembrane region" description="Helical" evidence="6">
    <location>
        <begin position="179"/>
        <end position="202"/>
    </location>
</feature>
<evidence type="ECO:0000256" key="5">
    <source>
        <dbReference type="ARBA" id="ARBA00023136"/>
    </source>
</evidence>
<feature type="transmembrane region" description="Helical" evidence="6">
    <location>
        <begin position="125"/>
        <end position="143"/>
    </location>
</feature>
<keyword evidence="2" id="KW-1003">Cell membrane</keyword>
<dbReference type="RefSeq" id="WP_185978086.1">
    <property type="nucleotide sequence ID" value="NZ_JACBGI020000009.1"/>
</dbReference>
<reference evidence="7 8" key="1">
    <citation type="submission" date="2020-11" db="EMBL/GenBank/DDBJ databases">
        <title>Sulfur oxidizing isolate from Hospital Hole Sinkhole.</title>
        <authorList>
            <person name="Scott K.M."/>
        </authorList>
    </citation>
    <scope>NUCLEOTIDE SEQUENCE [LARGE SCALE GENOMIC DNA]</scope>
    <source>
        <strain evidence="7 8">HH1</strain>
    </source>
</reference>
<feature type="transmembrane region" description="Helical" evidence="6">
    <location>
        <begin position="390"/>
        <end position="409"/>
    </location>
</feature>
<feature type="transmembrane region" description="Helical" evidence="6">
    <location>
        <begin position="12"/>
        <end position="34"/>
    </location>
</feature>
<keyword evidence="3 6" id="KW-0812">Transmembrane</keyword>
<protein>
    <submittedName>
        <fullName evidence="7">Flippase</fullName>
    </submittedName>
</protein>
<feature type="transmembrane region" description="Helical" evidence="6">
    <location>
        <begin position="252"/>
        <end position="275"/>
    </location>
</feature>
<feature type="transmembrane region" description="Helical" evidence="6">
    <location>
        <begin position="223"/>
        <end position="246"/>
    </location>
</feature>
<feature type="transmembrane region" description="Helical" evidence="6">
    <location>
        <begin position="337"/>
        <end position="356"/>
    </location>
</feature>